<accession>A0A0D2GAI9</accession>
<dbReference type="HOGENOM" id="CLU_1042065_0_0_1"/>
<reference evidence="2 3" key="1">
    <citation type="submission" date="2015-01" db="EMBL/GenBank/DDBJ databases">
        <title>The Genome Sequence of Capronia semiimmersa CBS27337.</title>
        <authorList>
            <consortium name="The Broad Institute Genomics Platform"/>
            <person name="Cuomo C."/>
            <person name="de Hoog S."/>
            <person name="Gorbushina A."/>
            <person name="Stielow B."/>
            <person name="Teixiera M."/>
            <person name="Abouelleil A."/>
            <person name="Chapman S.B."/>
            <person name="Priest M."/>
            <person name="Young S.K."/>
            <person name="Wortman J."/>
            <person name="Nusbaum C."/>
            <person name="Birren B."/>
        </authorList>
    </citation>
    <scope>NUCLEOTIDE SEQUENCE [LARGE SCALE GENOMIC DNA]</scope>
    <source>
        <strain evidence="2 3">CBS 27337</strain>
    </source>
</reference>
<dbReference type="AlphaFoldDB" id="A0A0D2GAI9"/>
<organism evidence="2 3">
    <name type="scientific">Phialophora macrospora</name>
    <dbReference type="NCBI Taxonomy" id="1851006"/>
    <lineage>
        <taxon>Eukaryota</taxon>
        <taxon>Fungi</taxon>
        <taxon>Dikarya</taxon>
        <taxon>Ascomycota</taxon>
        <taxon>Pezizomycotina</taxon>
        <taxon>Eurotiomycetes</taxon>
        <taxon>Chaetothyriomycetidae</taxon>
        <taxon>Chaetothyriales</taxon>
        <taxon>Herpotrichiellaceae</taxon>
        <taxon>Phialophora</taxon>
    </lineage>
</organism>
<sequence length="267" mass="29654">MNPPSGPPPPPPDDPREAFLHKFKGEIIALMLHYKAGMFRGKINWSAKLVDFFDVLLQSPALDKNERILFARLAYQIGTLKSIADSDNNWMSQTTRQEHHHTMQTLRALVDVEKAARGRHSLTQSLRNAGFNNLSFEAAINGVNQVGPARREEYPAASNYQQMDTILPSGNQSTYTALLGGMQSAAPGSFQLPTFDNQNPPLSGHPHPHFQADSVDFHFEGLGNVQDPVSSANDADSLSASNTDNQWLDQQSNAEDWVARAWQMMEK</sequence>
<feature type="region of interest" description="Disordered" evidence="1">
    <location>
        <begin position="222"/>
        <end position="247"/>
    </location>
</feature>
<dbReference type="Proteomes" id="UP000054266">
    <property type="component" value="Unassembled WGS sequence"/>
</dbReference>
<name>A0A0D2GAI9_9EURO</name>
<dbReference type="EMBL" id="KN846958">
    <property type="protein sequence ID" value="KIW68984.1"/>
    <property type="molecule type" value="Genomic_DNA"/>
</dbReference>
<gene>
    <name evidence="2" type="ORF">PV04_04891</name>
</gene>
<evidence type="ECO:0000256" key="1">
    <source>
        <dbReference type="SAM" id="MobiDB-lite"/>
    </source>
</evidence>
<keyword evidence="3" id="KW-1185">Reference proteome</keyword>
<evidence type="ECO:0000313" key="3">
    <source>
        <dbReference type="Proteomes" id="UP000054266"/>
    </source>
</evidence>
<proteinExistence type="predicted"/>
<evidence type="ECO:0000313" key="2">
    <source>
        <dbReference type="EMBL" id="KIW68984.1"/>
    </source>
</evidence>
<protein>
    <submittedName>
        <fullName evidence="2">Uncharacterized protein</fullName>
    </submittedName>
</protein>
<feature type="compositionally biased region" description="Low complexity" evidence="1">
    <location>
        <begin position="230"/>
        <end position="245"/>
    </location>
</feature>